<reference evidence="5 6" key="1">
    <citation type="submission" date="2019-11" db="EMBL/GenBank/DDBJ databases">
        <title>Bacillus lacus genome.</title>
        <authorList>
            <person name="Allen C.J."/>
            <person name="Newman J.D."/>
        </authorList>
    </citation>
    <scope>NUCLEOTIDE SEQUENCE [LARGE SCALE GENOMIC DNA]</scope>
    <source>
        <strain evidence="5 6">KCTC 33946</strain>
    </source>
</reference>
<keyword evidence="1" id="KW-0805">Transcription regulation</keyword>
<dbReference type="Proteomes" id="UP000448867">
    <property type="component" value="Unassembled WGS sequence"/>
</dbReference>
<evidence type="ECO:0000313" key="5">
    <source>
        <dbReference type="EMBL" id="MRX71876.1"/>
    </source>
</evidence>
<dbReference type="InterPro" id="IPR036388">
    <property type="entry name" value="WH-like_DNA-bd_sf"/>
</dbReference>
<dbReference type="RefSeq" id="WP_154307008.1">
    <property type="nucleotide sequence ID" value="NZ_WKKI01000008.1"/>
</dbReference>
<evidence type="ECO:0000256" key="2">
    <source>
        <dbReference type="ARBA" id="ARBA00023125"/>
    </source>
</evidence>
<dbReference type="PROSITE" id="PS50987">
    <property type="entry name" value="HTH_ARSR_2"/>
    <property type="match status" value="1"/>
</dbReference>
<keyword evidence="3" id="KW-0804">Transcription</keyword>
<evidence type="ECO:0000256" key="3">
    <source>
        <dbReference type="ARBA" id="ARBA00023163"/>
    </source>
</evidence>
<dbReference type="Pfam" id="PF01022">
    <property type="entry name" value="HTH_5"/>
    <property type="match status" value="1"/>
</dbReference>
<dbReference type="InterPro" id="IPR001845">
    <property type="entry name" value="HTH_ArsR_DNA-bd_dom"/>
</dbReference>
<keyword evidence="2" id="KW-0238">DNA-binding</keyword>
<dbReference type="EMBL" id="WKKI01000008">
    <property type="protein sequence ID" value="MRX71876.1"/>
    <property type="molecule type" value="Genomic_DNA"/>
</dbReference>
<evidence type="ECO:0000256" key="1">
    <source>
        <dbReference type="ARBA" id="ARBA00023015"/>
    </source>
</evidence>
<evidence type="ECO:0000313" key="6">
    <source>
        <dbReference type="Proteomes" id="UP000448867"/>
    </source>
</evidence>
<gene>
    <name evidence="5" type="ORF">GJU40_06775</name>
</gene>
<dbReference type="CDD" id="cd00090">
    <property type="entry name" value="HTH_ARSR"/>
    <property type="match status" value="1"/>
</dbReference>
<comment type="caution">
    <text evidence="5">The sequence shown here is derived from an EMBL/GenBank/DDBJ whole genome shotgun (WGS) entry which is preliminary data.</text>
</comment>
<dbReference type="AlphaFoldDB" id="A0A7X2IY79"/>
<name>A0A7X2IY79_9BACI</name>
<feature type="domain" description="HTH arsR-type" evidence="4">
    <location>
        <begin position="259"/>
        <end position="350"/>
    </location>
</feature>
<dbReference type="OrthoDB" id="2646147at2"/>
<organism evidence="5 6">
    <name type="scientific">Metabacillus lacus</name>
    <dbReference type="NCBI Taxonomy" id="1983721"/>
    <lineage>
        <taxon>Bacteria</taxon>
        <taxon>Bacillati</taxon>
        <taxon>Bacillota</taxon>
        <taxon>Bacilli</taxon>
        <taxon>Bacillales</taxon>
        <taxon>Bacillaceae</taxon>
        <taxon>Metabacillus</taxon>
    </lineage>
</organism>
<dbReference type="SUPFAM" id="SSF46785">
    <property type="entry name" value="Winged helix' DNA-binding domain"/>
    <property type="match status" value="1"/>
</dbReference>
<keyword evidence="6" id="KW-1185">Reference proteome</keyword>
<evidence type="ECO:0000259" key="4">
    <source>
        <dbReference type="PROSITE" id="PS50987"/>
    </source>
</evidence>
<dbReference type="GO" id="GO:0003700">
    <property type="term" value="F:DNA-binding transcription factor activity"/>
    <property type="evidence" value="ECO:0007669"/>
    <property type="project" value="InterPro"/>
</dbReference>
<dbReference type="InterPro" id="IPR036390">
    <property type="entry name" value="WH_DNA-bd_sf"/>
</dbReference>
<sequence length="350" mass="40379">MKSLHFTAKKRGTYTIQLHYSILWETALGIAAYTNKPLLHTLSKPENEWEDLGQSLSLELQTELHRVERHNTWKALLQLLHAEKMDSLDDFSSFVNSLKDAELLFICLPYLGEAFQEIRKKAANGEDAALQTLIEEAGSHSFFPDYLTYIAKQEPGNLKKHLLNVLSFWYEEVVREQEEEILKVLKRDYDSMLTLSKTLHAEAFVERATGGVEYLPEPGVPEVLLIPQLIYRPWAVEADIEHTKVFYYPVSNESLHHKDRYAPPQQVVLKHKAIGDEVRLRILKMLFEKEHTLQELTEKLELGKSTVHHHLKLLKAARLIESQGSKHRIRKNSLEALLTELNGYLKGETP</sequence>
<proteinExistence type="predicted"/>
<dbReference type="InterPro" id="IPR011991">
    <property type="entry name" value="ArsR-like_HTH"/>
</dbReference>
<protein>
    <submittedName>
        <fullName evidence="5">ArsR family transcriptional regulator</fullName>
    </submittedName>
</protein>
<dbReference type="PANTHER" id="PTHR33154:SF18">
    <property type="entry name" value="ARSENICAL RESISTANCE OPERON REPRESSOR"/>
    <property type="match status" value="1"/>
</dbReference>
<dbReference type="Gene3D" id="1.10.10.10">
    <property type="entry name" value="Winged helix-like DNA-binding domain superfamily/Winged helix DNA-binding domain"/>
    <property type="match status" value="1"/>
</dbReference>
<dbReference type="GO" id="GO:0003677">
    <property type="term" value="F:DNA binding"/>
    <property type="evidence" value="ECO:0007669"/>
    <property type="project" value="UniProtKB-KW"/>
</dbReference>
<accession>A0A7X2IY79</accession>
<dbReference type="PANTHER" id="PTHR33154">
    <property type="entry name" value="TRANSCRIPTIONAL REGULATOR, ARSR FAMILY"/>
    <property type="match status" value="1"/>
</dbReference>
<dbReference type="SMART" id="SM00418">
    <property type="entry name" value="HTH_ARSR"/>
    <property type="match status" value="1"/>
</dbReference>
<dbReference type="InterPro" id="IPR051081">
    <property type="entry name" value="HTH_MetalResp_TranReg"/>
</dbReference>
<dbReference type="PRINTS" id="PR00778">
    <property type="entry name" value="HTHARSR"/>
</dbReference>